<feature type="binding site" evidence="4">
    <location>
        <position position="494"/>
    </location>
    <ligand>
        <name>Ca(2+)</name>
        <dbReference type="ChEBI" id="CHEBI:29108"/>
    </ligand>
</feature>
<keyword evidence="4" id="KW-0479">Metal-binding</keyword>
<keyword evidence="2 4" id="KW-0378">Hydrolase</keyword>
<evidence type="ECO:0000256" key="3">
    <source>
        <dbReference type="ARBA" id="ARBA00022825"/>
    </source>
</evidence>
<feature type="active site" description="Charge relay system" evidence="4">
    <location>
        <position position="256"/>
    </location>
</feature>
<dbReference type="Gene3D" id="3.40.50.200">
    <property type="entry name" value="Peptidase S8/S53 domain"/>
    <property type="match status" value="1"/>
</dbReference>
<dbReference type="OrthoDB" id="151889at2"/>
<feature type="binding site" evidence="4">
    <location>
        <position position="478"/>
    </location>
    <ligand>
        <name>Ca(2+)</name>
        <dbReference type="ChEBI" id="CHEBI:29108"/>
    </ligand>
</feature>
<evidence type="ECO:0000256" key="1">
    <source>
        <dbReference type="ARBA" id="ARBA00022670"/>
    </source>
</evidence>
<keyword evidence="4" id="KW-0106">Calcium</keyword>
<feature type="binding site" evidence="4">
    <location>
        <position position="477"/>
    </location>
    <ligand>
        <name>Ca(2+)</name>
        <dbReference type="ChEBI" id="CHEBI:29108"/>
    </ligand>
</feature>
<keyword evidence="7" id="KW-1185">Reference proteome</keyword>
<dbReference type="RefSeq" id="WP_134758622.1">
    <property type="nucleotide sequence ID" value="NZ_CP038151.1"/>
</dbReference>
<dbReference type="SUPFAM" id="SSF49313">
    <property type="entry name" value="Cadherin-like"/>
    <property type="match status" value="1"/>
</dbReference>
<organism evidence="6 7">
    <name type="scientific">Paraburkholderia pallida</name>
    <dbReference type="NCBI Taxonomy" id="2547399"/>
    <lineage>
        <taxon>Bacteria</taxon>
        <taxon>Pseudomonadati</taxon>
        <taxon>Pseudomonadota</taxon>
        <taxon>Betaproteobacteria</taxon>
        <taxon>Burkholderiales</taxon>
        <taxon>Burkholderiaceae</taxon>
        <taxon>Paraburkholderia</taxon>
    </lineage>
</organism>
<accession>A0A4P7D2T8</accession>
<evidence type="ECO:0000313" key="6">
    <source>
        <dbReference type="EMBL" id="QBR03121.1"/>
    </source>
</evidence>
<feature type="domain" description="Peptidase S53" evidence="5">
    <location>
        <begin position="141"/>
        <end position="516"/>
    </location>
</feature>
<sequence length="781" mass="79048">MRVFENTPRLELQSKAILAALVSVGLVACGGGNDASSVAVNNSAAPAAAPTQVLTVDAVSPEVMAAMAATPAYVQIAQPLSEPSDVDTVSPAESAQLPPAVQYLRAGVGVIRGTPTDPAIPEPANLASAQAAAAAAAAVVTYTPAQIRAAYKLPALPASWSNLTAAQQAQYGAGQTIYIVDAYSEPNVIPELAAFNQKFGLPACTTKVIAPTASLPLPAASKSGCEISVVNATAAGGMTSTVPPYDARWATEIALDVQWAHATAPLARIILIQGQDNAAGIYGAINLANVMGPGIVSMSFTSTEYATSSSWDSMFSNLTMSYVAATGDAGAEVNWPAVSQYVLGVGGTSLSLNGSTRSETVWSGTGGGISQYVATPSYQTSAVPGLGTVAHRSVADVAFNADPNTGQYTAIIPPGSSTPSWYSIGGTSLSTPQWAGILAIANAVRAQNGFGALGLAHPMLYTGISTNASLYSASFSDITSGSNGTCATCKAHTGYDQPTGLGTPNVSQLLTSVLSKSTKQAPYVSYVGLSVPAGIPASFSVYASSPDPVTFSMTNAPAGMTINASTGQITWPNPVTGSYFPKITATDTVTGLSDSKSSSVFATSPSVPVINIGTLQSKPGVALNYQVMAYSKDPVAYSLQSAPAGMSISSAGLLTWPSPVAGNYSFFVSAKDTVTGQSMTQNVIAQISANPSGPVITATPIYGTAGSAVSSNVQISTPTSGNINVFINGSPAGMTFAPSGPNTFAISWQKPVAGTSSLLIVATANNGVTSQAQLPVVIRAN</sequence>
<dbReference type="InterPro" id="IPR050819">
    <property type="entry name" value="Tripeptidyl-peptidase_I"/>
</dbReference>
<reference evidence="6 7" key="1">
    <citation type="submission" date="2019-03" db="EMBL/GenBank/DDBJ databases">
        <title>Paraburkholderia sp. 7MH5, isolated from subtropical forest soil.</title>
        <authorList>
            <person name="Gao Z.-H."/>
            <person name="Qiu L.-H."/>
        </authorList>
    </citation>
    <scope>NUCLEOTIDE SEQUENCE [LARGE SCALE GENOMIC DNA]</scope>
    <source>
        <strain evidence="6 7">7MH5</strain>
    </source>
</reference>
<dbReference type="Gene3D" id="2.60.40.10">
    <property type="entry name" value="Immunoglobulins"/>
    <property type="match status" value="2"/>
</dbReference>
<dbReference type="InterPro" id="IPR015919">
    <property type="entry name" value="Cadherin-like_sf"/>
</dbReference>
<dbReference type="GO" id="GO:0008240">
    <property type="term" value="F:tripeptidyl-peptidase activity"/>
    <property type="evidence" value="ECO:0007669"/>
    <property type="project" value="TreeGrafter"/>
</dbReference>
<proteinExistence type="predicted"/>
<dbReference type="InterPro" id="IPR036852">
    <property type="entry name" value="Peptidase_S8/S53_dom_sf"/>
</dbReference>
<dbReference type="CDD" id="cd04056">
    <property type="entry name" value="Peptidases_S53"/>
    <property type="match status" value="1"/>
</dbReference>
<dbReference type="InterPro" id="IPR023828">
    <property type="entry name" value="Peptidase_S8_Ser-AS"/>
</dbReference>
<dbReference type="GO" id="GO:0005509">
    <property type="term" value="F:calcium ion binding"/>
    <property type="evidence" value="ECO:0007669"/>
    <property type="project" value="InterPro"/>
</dbReference>
<evidence type="ECO:0000313" key="7">
    <source>
        <dbReference type="Proteomes" id="UP000295727"/>
    </source>
</evidence>
<comment type="cofactor">
    <cofactor evidence="4">
        <name>Ca(2+)</name>
        <dbReference type="ChEBI" id="CHEBI:29108"/>
    </cofactor>
    <text evidence="4">Binds 1 Ca(2+) ion per subunit.</text>
</comment>
<feature type="active site" description="Charge relay system" evidence="4">
    <location>
        <position position="252"/>
    </location>
</feature>
<dbReference type="KEGG" id="ppai:E1956_38785"/>
<dbReference type="InterPro" id="IPR013783">
    <property type="entry name" value="Ig-like_fold"/>
</dbReference>
<evidence type="ECO:0000256" key="2">
    <source>
        <dbReference type="ARBA" id="ARBA00022801"/>
    </source>
</evidence>
<name>A0A4P7D2T8_9BURK</name>
<dbReference type="PROSITE" id="PS00138">
    <property type="entry name" value="SUBTILASE_SER"/>
    <property type="match status" value="1"/>
</dbReference>
<dbReference type="PROSITE" id="PS51257">
    <property type="entry name" value="PROKAR_LIPOPROTEIN"/>
    <property type="match status" value="1"/>
</dbReference>
<dbReference type="PANTHER" id="PTHR14218:SF15">
    <property type="entry name" value="TRIPEPTIDYL-PEPTIDASE 1"/>
    <property type="match status" value="1"/>
</dbReference>
<gene>
    <name evidence="6" type="ORF">E1956_38785</name>
</gene>
<evidence type="ECO:0000259" key="5">
    <source>
        <dbReference type="PROSITE" id="PS51695"/>
    </source>
</evidence>
<dbReference type="GO" id="GO:0016020">
    <property type="term" value="C:membrane"/>
    <property type="evidence" value="ECO:0007669"/>
    <property type="project" value="InterPro"/>
</dbReference>
<dbReference type="EMBL" id="CP038151">
    <property type="protein sequence ID" value="QBR03121.1"/>
    <property type="molecule type" value="Genomic_DNA"/>
</dbReference>
<protein>
    <submittedName>
        <fullName evidence="6">Peptidase S53</fullName>
    </submittedName>
</protein>
<keyword evidence="1 4" id="KW-0645">Protease</keyword>
<dbReference type="GO" id="GO:0004252">
    <property type="term" value="F:serine-type endopeptidase activity"/>
    <property type="evidence" value="ECO:0007669"/>
    <property type="project" value="UniProtKB-UniRule"/>
</dbReference>
<dbReference type="PROSITE" id="PS51695">
    <property type="entry name" value="SEDOLISIN"/>
    <property type="match status" value="1"/>
</dbReference>
<dbReference type="Proteomes" id="UP000295727">
    <property type="component" value="Chromosome 4"/>
</dbReference>
<dbReference type="AlphaFoldDB" id="A0A4P7D2T8"/>
<dbReference type="InterPro" id="IPR030400">
    <property type="entry name" value="Sedolisin_dom"/>
</dbReference>
<feature type="active site" description="Charge relay system" evidence="4">
    <location>
        <position position="428"/>
    </location>
</feature>
<dbReference type="GO" id="GO:0006508">
    <property type="term" value="P:proteolysis"/>
    <property type="evidence" value="ECO:0007669"/>
    <property type="project" value="UniProtKB-KW"/>
</dbReference>
<dbReference type="PANTHER" id="PTHR14218">
    <property type="entry name" value="PROTEASE S8 TRIPEPTIDYL PEPTIDASE I CLN2"/>
    <property type="match status" value="1"/>
</dbReference>
<feature type="binding site" evidence="4">
    <location>
        <position position="496"/>
    </location>
    <ligand>
        <name>Ca(2+)</name>
        <dbReference type="ChEBI" id="CHEBI:29108"/>
    </ligand>
</feature>
<keyword evidence="3 4" id="KW-0720">Serine protease</keyword>
<dbReference type="SUPFAM" id="SSF52743">
    <property type="entry name" value="Subtilisin-like"/>
    <property type="match status" value="1"/>
</dbReference>
<evidence type="ECO:0000256" key="4">
    <source>
        <dbReference type="PROSITE-ProRule" id="PRU01032"/>
    </source>
</evidence>